<protein>
    <submittedName>
        <fullName evidence="1">Putative phosphoesterase</fullName>
    </submittedName>
</protein>
<sequence>MSTLGKTHLIVADTQCKPGVDLSYMTHVGRYIVEKRPDVLVHIGDHFDFESLSSYDKGKKAAEGRRLVADIEAGQEGMRLMMAPLLRLQEQQRRFRKKVYQPRMIFCTGNHEERFDRMASDNPELTGFVGTATLNLEQYGWEVQPFLKPIAVDGIYYVHYLMNPMNGRPRAGTAAAQLKAVGSSFVVGHKQVLDIAIGDNQLDGKFKIGIINGACYEHDEAYKGFQGNNHFRGLTILHEVEDGFGIPMPVSLRYLKEKYA</sequence>
<gene>
    <name evidence="1" type="ORF">CNR37_00130</name>
</gene>
<dbReference type="EMBL" id="MG018930">
    <property type="protein sequence ID" value="ATW58337.1"/>
    <property type="molecule type" value="Genomic_DNA"/>
</dbReference>
<keyword evidence="2" id="KW-1185">Reference proteome</keyword>
<evidence type="ECO:0000313" key="1">
    <source>
        <dbReference type="EMBL" id="ATW58337.1"/>
    </source>
</evidence>
<organism evidence="1 2">
    <name type="scientific">Pseudomonas phage ventosus</name>
    <dbReference type="NCBI Taxonomy" id="2048980"/>
    <lineage>
        <taxon>Viruses</taxon>
        <taxon>Duplodnaviria</taxon>
        <taxon>Heunggongvirae</taxon>
        <taxon>Uroviricota</taxon>
        <taxon>Caudoviricetes</taxon>
        <taxon>Vandenendeviridae</taxon>
        <taxon>Gorskivirinae</taxon>
        <taxon>Ventosusvirus</taxon>
        <taxon>Ventosusvirus ventosus</taxon>
    </lineage>
</organism>
<evidence type="ECO:0000313" key="2">
    <source>
        <dbReference type="Proteomes" id="UP000241096"/>
    </source>
</evidence>
<name>A0A2H4P837_9CAUD</name>
<reference evidence="1 2" key="1">
    <citation type="submission" date="2017-09" db="EMBL/GenBank/DDBJ databases">
        <authorList>
            <person name="Ehlers B."/>
            <person name="Leendertz F.H."/>
        </authorList>
    </citation>
    <scope>NUCLEOTIDE SEQUENCE [LARGE SCALE GENOMIC DNA]</scope>
</reference>
<dbReference type="SUPFAM" id="SSF56300">
    <property type="entry name" value="Metallo-dependent phosphatases"/>
    <property type="match status" value="1"/>
</dbReference>
<dbReference type="InterPro" id="IPR029052">
    <property type="entry name" value="Metallo-depent_PP-like"/>
</dbReference>
<dbReference type="Proteomes" id="UP000241096">
    <property type="component" value="Segment"/>
</dbReference>
<proteinExistence type="predicted"/>
<accession>A0A2H4P837</accession>